<accession>A0A939K344</accession>
<dbReference type="EMBL" id="JAFMYV010000004">
    <property type="protein sequence ID" value="MBO0936984.1"/>
    <property type="molecule type" value="Genomic_DNA"/>
</dbReference>
<keyword evidence="3" id="KW-0472">Membrane</keyword>
<dbReference type="PANTHER" id="PTHR46394">
    <property type="entry name" value="ANNEXIN"/>
    <property type="match status" value="1"/>
</dbReference>
<feature type="transmembrane region" description="Helical" evidence="3">
    <location>
        <begin position="173"/>
        <end position="192"/>
    </location>
</feature>
<feature type="active site" description="Nucleophile" evidence="2">
    <location>
        <position position="83"/>
    </location>
</feature>
<dbReference type="PANTHER" id="PTHR46394:SF1">
    <property type="entry name" value="PNPLA DOMAIN-CONTAINING PROTEIN"/>
    <property type="match status" value="1"/>
</dbReference>
<evidence type="ECO:0000313" key="6">
    <source>
        <dbReference type="Proteomes" id="UP000664034"/>
    </source>
</evidence>
<keyword evidence="6" id="KW-1185">Reference proteome</keyword>
<keyword evidence="2" id="KW-0442">Lipid degradation</keyword>
<feature type="short sequence motif" description="GXGXXG" evidence="2">
    <location>
        <begin position="54"/>
        <end position="59"/>
    </location>
</feature>
<feature type="transmembrane region" description="Helical" evidence="3">
    <location>
        <begin position="301"/>
        <end position="329"/>
    </location>
</feature>
<feature type="domain" description="PNPLA" evidence="4">
    <location>
        <begin position="50"/>
        <end position="511"/>
    </location>
</feature>
<feature type="transmembrane region" description="Helical" evidence="3">
    <location>
        <begin position="213"/>
        <end position="231"/>
    </location>
</feature>
<dbReference type="Proteomes" id="UP000664034">
    <property type="component" value="Unassembled WGS sequence"/>
</dbReference>
<dbReference type="GO" id="GO:0016787">
    <property type="term" value="F:hydrolase activity"/>
    <property type="evidence" value="ECO:0007669"/>
    <property type="project" value="UniProtKB-UniRule"/>
</dbReference>
<name>A0A939K344_9BACT</name>
<dbReference type="InterPro" id="IPR002641">
    <property type="entry name" value="PNPLA_dom"/>
</dbReference>
<keyword evidence="1 2" id="KW-0443">Lipid metabolism</keyword>
<evidence type="ECO:0000256" key="1">
    <source>
        <dbReference type="ARBA" id="ARBA00023098"/>
    </source>
</evidence>
<dbReference type="InterPro" id="IPR016035">
    <property type="entry name" value="Acyl_Trfase/lysoPLipase"/>
</dbReference>
<evidence type="ECO:0000259" key="4">
    <source>
        <dbReference type="PROSITE" id="PS51635"/>
    </source>
</evidence>
<dbReference type="SUPFAM" id="SSF52151">
    <property type="entry name" value="FabD/lysophospholipase-like"/>
    <property type="match status" value="2"/>
</dbReference>
<protein>
    <submittedName>
        <fullName evidence="5">Patatin-like phospholipase family protein</fullName>
    </submittedName>
</protein>
<feature type="short sequence motif" description="GXSXG" evidence="2">
    <location>
        <begin position="81"/>
        <end position="85"/>
    </location>
</feature>
<evidence type="ECO:0000313" key="5">
    <source>
        <dbReference type="EMBL" id="MBO0936984.1"/>
    </source>
</evidence>
<comment type="caution">
    <text evidence="5">The sequence shown here is derived from an EMBL/GenBank/DDBJ whole genome shotgun (WGS) entry which is preliminary data.</text>
</comment>
<keyword evidence="3" id="KW-0812">Transmembrane</keyword>
<feature type="transmembrane region" description="Helical" evidence="3">
    <location>
        <begin position="148"/>
        <end position="167"/>
    </location>
</feature>
<feature type="active site" description="Proton acceptor" evidence="2">
    <location>
        <position position="498"/>
    </location>
</feature>
<keyword evidence="3" id="KW-1133">Transmembrane helix</keyword>
<dbReference type="GO" id="GO:0016042">
    <property type="term" value="P:lipid catabolic process"/>
    <property type="evidence" value="ECO:0007669"/>
    <property type="project" value="UniProtKB-UniRule"/>
</dbReference>
<proteinExistence type="predicted"/>
<keyword evidence="2" id="KW-0378">Hydrolase</keyword>
<feature type="short sequence motif" description="DGA/G" evidence="2">
    <location>
        <begin position="498"/>
        <end position="500"/>
    </location>
</feature>
<dbReference type="AlphaFoldDB" id="A0A939K344"/>
<evidence type="ECO:0000256" key="2">
    <source>
        <dbReference type="PROSITE-ProRule" id="PRU01161"/>
    </source>
</evidence>
<reference evidence="5" key="1">
    <citation type="submission" date="2021-03" db="EMBL/GenBank/DDBJ databases">
        <title>Fibrella sp. HMF5335 genome sequencing and assembly.</title>
        <authorList>
            <person name="Kang H."/>
            <person name="Kim H."/>
            <person name="Bae S."/>
            <person name="Joh K."/>
        </authorList>
    </citation>
    <scope>NUCLEOTIDE SEQUENCE</scope>
    <source>
        <strain evidence="5">HMF5335</strain>
    </source>
</reference>
<sequence length="660" mass="74168">MASAAVLPRFINAGEEVVADLNEDLRKKNQKAFYVSDVTDPTGKYQYVDLVQEGGGVLGIALLGYTYVLERMGIRFLHLAGTSAGAINTMMLAAIQSESIDEIKSPVVLHYLSSKKLFDFVDGHPITRWLIRNIVGYKDYAAKTINSILFSLVAGLSLLLVSSMLLWQSSKSVLWLLVWVVLAVVSGLIIYGKNRISDGILKQFMQSKDFVKMLLGTLLLILTCSALQFSLVLTYHIALEGTILFVVLALSFWRTFTGKHLPFIQNAMGGVLTIVFILWALNRAGITLTLLSTADTPGTLAPYTFLSIAGVSLCLFFILFIGSVVLFLLARFNGSQFGVNPGENFRDWVTDLLRDGAIEQTEIRADTGTTVVIRNNPNQVETMRDFERVMSQRPTLVYRGSDPTISIDDLMKYDPANPPVTFITAEIATENKIELPRMWPLFWASENNVCPADFVRASMSIPVFFEAFRVKNIPKRQGLWRDLLGYDRCLPDDAVFMDGGILSNFPINIFYRPDVKTARLPTFGIRLDDRAATTKSSFDSLGSLVMSMFNTSRYYYDRDFLIKHPQYANCIGVIDVREFDWLNFNLSNDDKLKLFRKGAETAAQFLRTFDWNDYKAKRQDFQNGKVTPPATPFTMPAQYTATDARRIWPKETAVSNGNKQ</sequence>
<dbReference type="PROSITE" id="PS51635">
    <property type="entry name" value="PNPLA"/>
    <property type="match status" value="1"/>
</dbReference>
<dbReference type="Gene3D" id="3.40.1090.10">
    <property type="entry name" value="Cytosolic phospholipase A2 catalytic domain"/>
    <property type="match status" value="2"/>
</dbReference>
<dbReference type="RefSeq" id="WP_207364539.1">
    <property type="nucleotide sequence ID" value="NZ_JAFMYV010000004.1"/>
</dbReference>
<dbReference type="InterPro" id="IPR052580">
    <property type="entry name" value="Lipid_Hydrolase"/>
</dbReference>
<organism evidence="5 6">
    <name type="scientific">Fibrella rubiginis</name>
    <dbReference type="NCBI Taxonomy" id="2817060"/>
    <lineage>
        <taxon>Bacteria</taxon>
        <taxon>Pseudomonadati</taxon>
        <taxon>Bacteroidota</taxon>
        <taxon>Cytophagia</taxon>
        <taxon>Cytophagales</taxon>
        <taxon>Spirosomataceae</taxon>
        <taxon>Fibrella</taxon>
    </lineage>
</organism>
<feature type="transmembrane region" description="Helical" evidence="3">
    <location>
        <begin position="237"/>
        <end position="256"/>
    </location>
</feature>
<gene>
    <name evidence="5" type="ORF">J2I47_10550</name>
</gene>
<dbReference type="Pfam" id="PF01734">
    <property type="entry name" value="Patatin"/>
    <property type="match status" value="2"/>
</dbReference>
<evidence type="ECO:0000256" key="3">
    <source>
        <dbReference type="SAM" id="Phobius"/>
    </source>
</evidence>
<feature type="transmembrane region" description="Helical" evidence="3">
    <location>
        <begin position="263"/>
        <end position="281"/>
    </location>
</feature>